<dbReference type="Gene3D" id="3.40.50.360">
    <property type="match status" value="1"/>
</dbReference>
<proteinExistence type="predicted"/>
<dbReference type="GeneID" id="77144931"/>
<dbReference type="InterPro" id="IPR029039">
    <property type="entry name" value="Flavoprotein-like_sf"/>
</dbReference>
<reference evidence="1 2" key="1">
    <citation type="submission" date="2014-07" db="EMBL/GenBank/DDBJ databases">
        <title>Methanogenic archaea and the global carbon cycle.</title>
        <authorList>
            <person name="Henriksen J.R."/>
            <person name="Luke J."/>
            <person name="Reinhart S."/>
            <person name="Benedict M.N."/>
            <person name="Youngblut N.D."/>
            <person name="Metcalf M.E."/>
            <person name="Whitaker R.J."/>
            <person name="Metcalf W.W."/>
        </authorList>
    </citation>
    <scope>NUCLEOTIDE SEQUENCE [LARGE SCALE GENOMIC DNA]</scope>
    <source>
        <strain evidence="1 2">C2J</strain>
    </source>
</reference>
<dbReference type="KEGG" id="msj:MSSAC_1857"/>
<gene>
    <name evidence="1" type="ORF">MSSAC_1857</name>
</gene>
<dbReference type="RefSeq" id="WP_269430174.1">
    <property type="nucleotide sequence ID" value="NZ_CP009508.1"/>
</dbReference>
<evidence type="ECO:0000313" key="2">
    <source>
        <dbReference type="Proteomes" id="UP000033123"/>
    </source>
</evidence>
<dbReference type="EMBL" id="CP009508">
    <property type="protein sequence ID" value="AKB36447.1"/>
    <property type="molecule type" value="Genomic_DNA"/>
</dbReference>
<dbReference type="SUPFAM" id="SSF52218">
    <property type="entry name" value="Flavoproteins"/>
    <property type="match status" value="1"/>
</dbReference>
<protein>
    <submittedName>
        <fullName evidence="1">Iron-sulfur flavoprotein</fullName>
    </submittedName>
</protein>
<dbReference type="AlphaFoldDB" id="A0A0E3PPG2"/>
<dbReference type="PATRIC" id="fig|1434118.4.peg.2366"/>
<sequence length="42" mass="4520">MIKDLKILGVGGSPRKNGNTDVLLESFLKGAESADRDLHQVP</sequence>
<accession>A0A0E3PPG2</accession>
<organism evidence="1 2">
    <name type="scientific">Methanosarcina siciliae C2J</name>
    <dbReference type="NCBI Taxonomy" id="1434118"/>
    <lineage>
        <taxon>Archaea</taxon>
        <taxon>Methanobacteriati</taxon>
        <taxon>Methanobacteriota</taxon>
        <taxon>Stenosarchaea group</taxon>
        <taxon>Methanomicrobia</taxon>
        <taxon>Methanosarcinales</taxon>
        <taxon>Methanosarcinaceae</taxon>
        <taxon>Methanosarcina</taxon>
    </lineage>
</organism>
<evidence type="ECO:0000313" key="1">
    <source>
        <dbReference type="EMBL" id="AKB36447.1"/>
    </source>
</evidence>
<dbReference type="Proteomes" id="UP000033123">
    <property type="component" value="Chromosome"/>
</dbReference>
<dbReference type="HOGENOM" id="CLU_3245420_0_0_2"/>
<name>A0A0E3PPG2_9EURY</name>